<proteinExistence type="predicted"/>
<name>A0A9D1ZN26_9LACO</name>
<evidence type="ECO:0000313" key="1">
    <source>
        <dbReference type="EMBL" id="HIY92381.1"/>
    </source>
</evidence>
<dbReference type="AlphaFoldDB" id="A0A9D1ZN26"/>
<dbReference type="Proteomes" id="UP000824013">
    <property type="component" value="Unassembled WGS sequence"/>
</dbReference>
<dbReference type="EMBL" id="DXCM01000033">
    <property type="protein sequence ID" value="HIY92381.1"/>
    <property type="molecule type" value="Genomic_DNA"/>
</dbReference>
<accession>A0A9D1ZN26</accession>
<protein>
    <submittedName>
        <fullName evidence="1">Uncharacterized protein</fullName>
    </submittedName>
</protein>
<reference evidence="1" key="2">
    <citation type="submission" date="2021-04" db="EMBL/GenBank/DDBJ databases">
        <authorList>
            <person name="Gilroy R."/>
        </authorList>
    </citation>
    <scope>NUCLEOTIDE SEQUENCE</scope>
    <source>
        <strain evidence="1">3204</strain>
    </source>
</reference>
<organism evidence="1 2">
    <name type="scientific">Candidatus Companilactobacillus pullicola</name>
    <dbReference type="NCBI Taxonomy" id="2838523"/>
    <lineage>
        <taxon>Bacteria</taxon>
        <taxon>Bacillati</taxon>
        <taxon>Bacillota</taxon>
        <taxon>Bacilli</taxon>
        <taxon>Lactobacillales</taxon>
        <taxon>Lactobacillaceae</taxon>
        <taxon>Companilactobacillus</taxon>
    </lineage>
</organism>
<gene>
    <name evidence="1" type="ORF">H9820_05485</name>
</gene>
<comment type="caution">
    <text evidence="1">The sequence shown here is derived from an EMBL/GenBank/DDBJ whole genome shotgun (WGS) entry which is preliminary data.</text>
</comment>
<reference evidence="1" key="1">
    <citation type="journal article" date="2021" name="PeerJ">
        <title>Extensive microbial diversity within the chicken gut microbiome revealed by metagenomics and culture.</title>
        <authorList>
            <person name="Gilroy R."/>
            <person name="Ravi A."/>
            <person name="Getino M."/>
            <person name="Pursley I."/>
            <person name="Horton D.L."/>
            <person name="Alikhan N.F."/>
            <person name="Baker D."/>
            <person name="Gharbi K."/>
            <person name="Hall N."/>
            <person name="Watson M."/>
            <person name="Adriaenssens E.M."/>
            <person name="Foster-Nyarko E."/>
            <person name="Jarju S."/>
            <person name="Secka A."/>
            <person name="Antonio M."/>
            <person name="Oren A."/>
            <person name="Chaudhuri R.R."/>
            <person name="La Ragione R."/>
            <person name="Hildebrand F."/>
            <person name="Pallen M.J."/>
        </authorList>
    </citation>
    <scope>NUCLEOTIDE SEQUENCE</scope>
    <source>
        <strain evidence="1">3204</strain>
    </source>
</reference>
<evidence type="ECO:0000313" key="2">
    <source>
        <dbReference type="Proteomes" id="UP000824013"/>
    </source>
</evidence>
<sequence length="84" mass="9749">MTKTEFIQLLDAYKLSCDVVGYYSGQVDSLKDREYHTSNPDDKQAYESAIERMNTTIEYNREVRDEIRVKIISSFKGGEINDSE</sequence>